<accession>A0A921NT63</accession>
<dbReference type="AlphaFoldDB" id="A0A921NT63"/>
<evidence type="ECO:0000256" key="1">
    <source>
        <dbReference type="SAM" id="SignalP"/>
    </source>
</evidence>
<dbReference type="InterPro" id="IPR000566">
    <property type="entry name" value="Lipocln_cytosolic_FA-bd_dom"/>
</dbReference>
<organism evidence="3 4">
    <name type="scientific">Profundibacterium mesophilum KAUST100406-0324</name>
    <dbReference type="NCBI Taxonomy" id="1037889"/>
    <lineage>
        <taxon>Bacteria</taxon>
        <taxon>Pseudomonadati</taxon>
        <taxon>Pseudomonadota</taxon>
        <taxon>Alphaproteobacteria</taxon>
        <taxon>Rhodobacterales</taxon>
        <taxon>Roseobacteraceae</taxon>
        <taxon>Profundibacterium</taxon>
    </lineage>
</organism>
<dbReference type="EMBL" id="APKE01000001">
    <property type="protein sequence ID" value="KAF0677585.1"/>
    <property type="molecule type" value="Genomic_DNA"/>
</dbReference>
<dbReference type="InterPro" id="IPR012674">
    <property type="entry name" value="Calycin"/>
</dbReference>
<protein>
    <submittedName>
        <fullName evidence="3">Outer membrane lipoprotein Blc</fullName>
    </submittedName>
</protein>
<dbReference type="RefSeq" id="WP_236549641.1">
    <property type="nucleotide sequence ID" value="NZ_APKE01000001.1"/>
</dbReference>
<dbReference type="Gene3D" id="2.40.128.20">
    <property type="match status" value="1"/>
</dbReference>
<keyword evidence="4" id="KW-1185">Reference proteome</keyword>
<reference evidence="3" key="1">
    <citation type="submission" date="2013-03" db="EMBL/GenBank/DDBJ databases">
        <title>Genome Sequence of the Profundibacterium mesophilum strain KAUST100406-0324T from Red Sea, a novel genus in the family Rhodobacteraceae.</title>
        <authorList>
            <person name="Essack M."/>
            <person name="Alam I."/>
            <person name="Lafi F."/>
            <person name="Alawi W."/>
            <person name="Kamanu F."/>
            <person name="Al-Suwailem A."/>
            <person name="Lee O.O."/>
            <person name="Xu Y."/>
            <person name="Bajic V."/>
            <person name="Qian P.-Y."/>
            <person name="Archer J."/>
        </authorList>
    </citation>
    <scope>NUCLEOTIDE SEQUENCE</scope>
    <source>
        <strain evidence="3">KAUST100406-0324</strain>
    </source>
</reference>
<dbReference type="Proteomes" id="UP000698242">
    <property type="component" value="Unassembled WGS sequence"/>
</dbReference>
<feature type="signal peptide" evidence="1">
    <location>
        <begin position="1"/>
        <end position="33"/>
    </location>
</feature>
<comment type="caution">
    <text evidence="3">The sequence shown here is derived from an EMBL/GenBank/DDBJ whole genome shotgun (WGS) entry which is preliminary data.</text>
</comment>
<gene>
    <name evidence="3" type="primary">blc</name>
    <name evidence="3" type="ORF">PMES_00090</name>
</gene>
<keyword evidence="1" id="KW-0732">Signal</keyword>
<proteinExistence type="predicted"/>
<dbReference type="Pfam" id="PF08212">
    <property type="entry name" value="Lipocalin_2"/>
    <property type="match status" value="1"/>
</dbReference>
<keyword evidence="3" id="KW-0449">Lipoprotein</keyword>
<evidence type="ECO:0000313" key="3">
    <source>
        <dbReference type="EMBL" id="KAF0677585.1"/>
    </source>
</evidence>
<feature type="chain" id="PRO_5037967045" evidence="1">
    <location>
        <begin position="34"/>
        <end position="189"/>
    </location>
</feature>
<evidence type="ECO:0000259" key="2">
    <source>
        <dbReference type="Pfam" id="PF08212"/>
    </source>
</evidence>
<feature type="domain" description="Lipocalin/cytosolic fatty-acid binding" evidence="2">
    <location>
        <begin position="129"/>
        <end position="185"/>
    </location>
</feature>
<dbReference type="PROSITE" id="PS51257">
    <property type="entry name" value="PROKAR_LIPOPROTEIN"/>
    <property type="match status" value="1"/>
</dbReference>
<evidence type="ECO:0000313" key="4">
    <source>
        <dbReference type="Proteomes" id="UP000698242"/>
    </source>
</evidence>
<dbReference type="SUPFAM" id="SSF50814">
    <property type="entry name" value="Lipocalins"/>
    <property type="match status" value="1"/>
</dbReference>
<name>A0A921NT63_9RHOB</name>
<sequence length="189" mass="19664">MKKTVYHAAGRSGKRRGAAALAIAALGFLAACAAPDRLAEVVPTPGHRDVTAMISSKAMLAPSRMDGPWHVTGRFPAPAGACVPERFTFAPGRLSLRCTGQGAGDTISAPLAYQGLGRYQADFGAGTGMPSDLWVLWADEGYRTAVIGMPGGEAGWIIDREPGSSADRQAAAREVLLFNGYRAAPLGPP</sequence>